<gene>
    <name evidence="2" type="ORF">Zmor_023411</name>
</gene>
<protein>
    <submittedName>
        <fullName evidence="2">Uncharacterized protein</fullName>
    </submittedName>
</protein>
<dbReference type="AlphaFoldDB" id="A0AA38HWU5"/>
<dbReference type="Proteomes" id="UP001168821">
    <property type="component" value="Unassembled WGS sequence"/>
</dbReference>
<feature type="compositionally biased region" description="Acidic residues" evidence="1">
    <location>
        <begin position="86"/>
        <end position="107"/>
    </location>
</feature>
<name>A0AA38HWU5_9CUCU</name>
<comment type="caution">
    <text evidence="2">The sequence shown here is derived from an EMBL/GenBank/DDBJ whole genome shotgun (WGS) entry which is preliminary data.</text>
</comment>
<reference evidence="2" key="1">
    <citation type="journal article" date="2023" name="G3 (Bethesda)">
        <title>Whole genome assemblies of Zophobas morio and Tenebrio molitor.</title>
        <authorList>
            <person name="Kaur S."/>
            <person name="Stinson S.A."/>
            <person name="diCenzo G.C."/>
        </authorList>
    </citation>
    <scope>NUCLEOTIDE SEQUENCE</scope>
    <source>
        <strain evidence="2">QUZm001</strain>
    </source>
</reference>
<accession>A0AA38HWU5</accession>
<organism evidence="2 3">
    <name type="scientific">Zophobas morio</name>
    <dbReference type="NCBI Taxonomy" id="2755281"/>
    <lineage>
        <taxon>Eukaryota</taxon>
        <taxon>Metazoa</taxon>
        <taxon>Ecdysozoa</taxon>
        <taxon>Arthropoda</taxon>
        <taxon>Hexapoda</taxon>
        <taxon>Insecta</taxon>
        <taxon>Pterygota</taxon>
        <taxon>Neoptera</taxon>
        <taxon>Endopterygota</taxon>
        <taxon>Coleoptera</taxon>
        <taxon>Polyphaga</taxon>
        <taxon>Cucujiformia</taxon>
        <taxon>Tenebrionidae</taxon>
        <taxon>Zophobas</taxon>
    </lineage>
</organism>
<proteinExistence type="predicted"/>
<sequence>MGLIIHPRPCKTKSGEYWLSNNAKNVIISSPNDICATWQNVIDRVPAVWNNYVKHIDKIINHAWENEKFLDTSEQNEIIFNFNNPDDSESGSEDDNSSFEDLDVDML</sequence>
<feature type="region of interest" description="Disordered" evidence="1">
    <location>
        <begin position="80"/>
        <end position="107"/>
    </location>
</feature>
<keyword evidence="3" id="KW-1185">Reference proteome</keyword>
<evidence type="ECO:0000256" key="1">
    <source>
        <dbReference type="SAM" id="MobiDB-lite"/>
    </source>
</evidence>
<evidence type="ECO:0000313" key="2">
    <source>
        <dbReference type="EMBL" id="KAJ3645778.1"/>
    </source>
</evidence>
<dbReference type="EMBL" id="JALNTZ010000007">
    <property type="protein sequence ID" value="KAJ3645778.1"/>
    <property type="molecule type" value="Genomic_DNA"/>
</dbReference>
<evidence type="ECO:0000313" key="3">
    <source>
        <dbReference type="Proteomes" id="UP001168821"/>
    </source>
</evidence>